<name>A0A243QA06_9ACTN</name>
<dbReference type="Pfam" id="PF04324">
    <property type="entry name" value="Fer2_BFD"/>
    <property type="match status" value="1"/>
</dbReference>
<evidence type="ECO:0000259" key="9">
    <source>
        <dbReference type="Pfam" id="PF04324"/>
    </source>
</evidence>
<comment type="caution">
    <text evidence="10">The sequence shown here is derived from an EMBL/GenBank/DDBJ whole genome shotgun (WGS) entry which is preliminary data.</text>
</comment>
<evidence type="ECO:0000313" key="11">
    <source>
        <dbReference type="Proteomes" id="UP000194632"/>
    </source>
</evidence>
<accession>A0A243QA06</accession>
<evidence type="ECO:0000313" key="10">
    <source>
        <dbReference type="EMBL" id="OUC78553.1"/>
    </source>
</evidence>
<evidence type="ECO:0000256" key="8">
    <source>
        <dbReference type="ARBA" id="ARBA00046332"/>
    </source>
</evidence>
<dbReference type="GO" id="GO:0046872">
    <property type="term" value="F:metal ion binding"/>
    <property type="evidence" value="ECO:0007669"/>
    <property type="project" value="UniProtKB-KW"/>
</dbReference>
<keyword evidence="6" id="KW-0411">Iron-sulfur</keyword>
<evidence type="ECO:0000256" key="4">
    <source>
        <dbReference type="ARBA" id="ARBA00022982"/>
    </source>
</evidence>
<dbReference type="InterPro" id="IPR052371">
    <property type="entry name" value="BFD-associated_ferredoxin"/>
</dbReference>
<dbReference type="Proteomes" id="UP000194632">
    <property type="component" value="Unassembled WGS sequence"/>
</dbReference>
<sequence length="60" mass="6203">MFVCICRAVTVDEVHAHCDAGAYTVDAISDRCGAGEGCGTCLDQLHDILSERASTATTAA</sequence>
<dbReference type="EMBL" id="NGFO01000012">
    <property type="protein sequence ID" value="OUC78553.1"/>
    <property type="molecule type" value="Genomic_DNA"/>
</dbReference>
<keyword evidence="5" id="KW-0408">Iron</keyword>
<dbReference type="InterPro" id="IPR007419">
    <property type="entry name" value="BFD-like_2Fe2S-bd_dom"/>
</dbReference>
<protein>
    <recommendedName>
        <fullName evidence="7">Bacterioferritin-associated ferredoxin</fullName>
    </recommendedName>
</protein>
<keyword evidence="3" id="KW-0479">Metal-binding</keyword>
<gene>
    <name evidence="10" type="ORF">CA982_12345</name>
</gene>
<evidence type="ECO:0000256" key="2">
    <source>
        <dbReference type="ARBA" id="ARBA00022714"/>
    </source>
</evidence>
<feature type="domain" description="BFD-like [2Fe-2S]-binding" evidence="9">
    <location>
        <begin position="3"/>
        <end position="51"/>
    </location>
</feature>
<dbReference type="PANTHER" id="PTHR37424:SF1">
    <property type="entry name" value="BACTERIOFERRITIN-ASSOCIATED FERREDOXIN"/>
    <property type="match status" value="1"/>
</dbReference>
<dbReference type="PANTHER" id="PTHR37424">
    <property type="entry name" value="BACTERIOFERRITIN-ASSOCIATED FERREDOXIN"/>
    <property type="match status" value="1"/>
</dbReference>
<proteinExistence type="inferred from homology"/>
<evidence type="ECO:0000256" key="3">
    <source>
        <dbReference type="ARBA" id="ARBA00022723"/>
    </source>
</evidence>
<keyword evidence="4" id="KW-0249">Electron transport</keyword>
<dbReference type="Gene3D" id="1.10.10.1100">
    <property type="entry name" value="BFD-like [2Fe-2S]-binding domain"/>
    <property type="match status" value="1"/>
</dbReference>
<keyword evidence="1" id="KW-0813">Transport</keyword>
<dbReference type="RefSeq" id="WP_010841902.1">
    <property type="nucleotide sequence ID" value="NZ_JBLKRZ010000008.1"/>
</dbReference>
<evidence type="ECO:0000256" key="1">
    <source>
        <dbReference type="ARBA" id="ARBA00022448"/>
    </source>
</evidence>
<dbReference type="OrthoDB" id="9815350at2"/>
<evidence type="ECO:0000256" key="5">
    <source>
        <dbReference type="ARBA" id="ARBA00023004"/>
    </source>
</evidence>
<dbReference type="STRING" id="417102.CA982_12345"/>
<comment type="similarity">
    <text evidence="8">Belongs to the Bfd family.</text>
</comment>
<evidence type="ECO:0000256" key="7">
    <source>
        <dbReference type="ARBA" id="ARBA00039386"/>
    </source>
</evidence>
<dbReference type="GO" id="GO:0051537">
    <property type="term" value="F:2 iron, 2 sulfur cluster binding"/>
    <property type="evidence" value="ECO:0007669"/>
    <property type="project" value="UniProtKB-KW"/>
</dbReference>
<dbReference type="InterPro" id="IPR041854">
    <property type="entry name" value="BFD-like_2Fe2S-bd_dom_sf"/>
</dbReference>
<keyword evidence="11" id="KW-1185">Reference proteome</keyword>
<keyword evidence="2" id="KW-0001">2Fe-2S</keyword>
<organism evidence="10 11">
    <name type="scientific">Gordonia lacunae</name>
    <dbReference type="NCBI Taxonomy" id="417102"/>
    <lineage>
        <taxon>Bacteria</taxon>
        <taxon>Bacillati</taxon>
        <taxon>Actinomycetota</taxon>
        <taxon>Actinomycetes</taxon>
        <taxon>Mycobacteriales</taxon>
        <taxon>Gordoniaceae</taxon>
        <taxon>Gordonia</taxon>
    </lineage>
</organism>
<dbReference type="AlphaFoldDB" id="A0A243QA06"/>
<dbReference type="GeneID" id="32687939"/>
<evidence type="ECO:0000256" key="6">
    <source>
        <dbReference type="ARBA" id="ARBA00023014"/>
    </source>
</evidence>
<reference evidence="10 11" key="1">
    <citation type="submission" date="2017-05" db="EMBL/GenBank/DDBJ databases">
        <title>Biotechnological potential of actinobacteria isolated from South African environments.</title>
        <authorList>
            <person name="Le Roes-Hill M."/>
            <person name="Prins A."/>
            <person name="Durrell K.A."/>
        </authorList>
    </citation>
    <scope>NUCLEOTIDE SEQUENCE [LARGE SCALE GENOMIC DNA]</scope>
    <source>
        <strain evidence="10">BS2</strain>
    </source>
</reference>